<dbReference type="Proteomes" id="UP000319257">
    <property type="component" value="Unassembled WGS sequence"/>
</dbReference>
<evidence type="ECO:0000256" key="1">
    <source>
        <dbReference type="SAM" id="MobiDB-lite"/>
    </source>
</evidence>
<keyword evidence="4" id="KW-1185">Reference proteome</keyword>
<dbReference type="InterPro" id="IPR024500">
    <property type="entry name" value="DUF3074"/>
</dbReference>
<evidence type="ECO:0000313" key="3">
    <source>
        <dbReference type="EMBL" id="TPX14273.1"/>
    </source>
</evidence>
<accession>A0A507B335</accession>
<dbReference type="GeneID" id="41968114"/>
<reference evidence="3 4" key="1">
    <citation type="submission" date="2019-06" db="EMBL/GenBank/DDBJ databases">
        <title>Draft genome sequence of the filamentous fungus Phialemoniopsis curvata isolated from diesel fuel.</title>
        <authorList>
            <person name="Varaljay V.A."/>
            <person name="Lyon W.J."/>
            <person name="Crouch A.L."/>
            <person name="Drake C.E."/>
            <person name="Hollomon J.M."/>
            <person name="Nadeau L.J."/>
            <person name="Nunn H.S."/>
            <person name="Stevenson B.S."/>
            <person name="Bojanowski C.L."/>
            <person name="Crookes-Goodson W.J."/>
        </authorList>
    </citation>
    <scope>NUCLEOTIDE SEQUENCE [LARGE SCALE GENOMIC DNA]</scope>
    <source>
        <strain evidence="3 4">D216</strain>
    </source>
</reference>
<comment type="caution">
    <text evidence="3">The sequence shown here is derived from an EMBL/GenBank/DDBJ whole genome shotgun (WGS) entry which is preliminary data.</text>
</comment>
<dbReference type="STRING" id="1093900.A0A507B335"/>
<dbReference type="PANTHER" id="PTHR40370">
    <property type="entry name" value="EXPRESSED PROTEIN"/>
    <property type="match status" value="1"/>
</dbReference>
<evidence type="ECO:0000313" key="4">
    <source>
        <dbReference type="Proteomes" id="UP000319257"/>
    </source>
</evidence>
<dbReference type="InParanoid" id="A0A507B335"/>
<feature type="domain" description="DUF3074" evidence="2">
    <location>
        <begin position="119"/>
        <end position="317"/>
    </location>
</feature>
<dbReference type="EMBL" id="SKBQ01000002">
    <property type="protein sequence ID" value="TPX14273.1"/>
    <property type="molecule type" value="Genomic_DNA"/>
</dbReference>
<dbReference type="PANTHER" id="PTHR40370:SF1">
    <property type="entry name" value="DUF3074 DOMAIN-CONTAINING PROTEIN"/>
    <property type="match status" value="1"/>
</dbReference>
<dbReference type="OrthoDB" id="6423603at2759"/>
<sequence>MTERIGPMLRLWGLQTDQLPKPDASPAELAPFLISLLQEAVPFIDAVAPKSGSPASAGAKPAAAAASVWKPKGRKTYRDSDAPVDLYERVIPVTRLQVTATRNEKAPGTAPRATKPETWVCRRSVHRDAAAAGTASWAEFRARLKDRHAESEDAFTPTVVGAREAMVWRSGCAGVEAALADEARGGQQQAWGDFTLKVEEMRHRIGRPLLKDRTFPVLQMTCAAVRPPRDEFLVVSVTLDPGFRGAPQAQLSRDKGTVIAAYVSVERIRRMDSAGGDEIEWLMATASDARGVLPQWLQVLAVPGQIAKDVPLFLGWMARERRGEAHPPAAELATEASTTRSSGAESRGEGGARVRGQNGQPHETSTAAAGAGPGEARTGMI</sequence>
<evidence type="ECO:0000259" key="2">
    <source>
        <dbReference type="Pfam" id="PF11274"/>
    </source>
</evidence>
<dbReference type="RefSeq" id="XP_030995984.1">
    <property type="nucleotide sequence ID" value="XM_031141334.1"/>
</dbReference>
<feature type="region of interest" description="Disordered" evidence="1">
    <location>
        <begin position="325"/>
        <end position="381"/>
    </location>
</feature>
<gene>
    <name evidence="3" type="ORF">E0L32_000667</name>
</gene>
<organism evidence="3 4">
    <name type="scientific">Thyridium curvatum</name>
    <dbReference type="NCBI Taxonomy" id="1093900"/>
    <lineage>
        <taxon>Eukaryota</taxon>
        <taxon>Fungi</taxon>
        <taxon>Dikarya</taxon>
        <taxon>Ascomycota</taxon>
        <taxon>Pezizomycotina</taxon>
        <taxon>Sordariomycetes</taxon>
        <taxon>Sordariomycetidae</taxon>
        <taxon>Thyridiales</taxon>
        <taxon>Thyridiaceae</taxon>
        <taxon>Thyridium</taxon>
    </lineage>
</organism>
<proteinExistence type="predicted"/>
<feature type="compositionally biased region" description="Polar residues" evidence="1">
    <location>
        <begin position="357"/>
        <end position="367"/>
    </location>
</feature>
<dbReference type="Pfam" id="PF11274">
    <property type="entry name" value="DUF3074"/>
    <property type="match status" value="1"/>
</dbReference>
<dbReference type="AlphaFoldDB" id="A0A507B335"/>
<protein>
    <recommendedName>
        <fullName evidence="2">DUF3074 domain-containing protein</fullName>
    </recommendedName>
</protein>
<name>A0A507B335_9PEZI</name>